<proteinExistence type="predicted"/>
<organism evidence="1 2">
    <name type="scientific">Panagrolaimus sp. JU765</name>
    <dbReference type="NCBI Taxonomy" id="591449"/>
    <lineage>
        <taxon>Eukaryota</taxon>
        <taxon>Metazoa</taxon>
        <taxon>Ecdysozoa</taxon>
        <taxon>Nematoda</taxon>
        <taxon>Chromadorea</taxon>
        <taxon>Rhabditida</taxon>
        <taxon>Tylenchina</taxon>
        <taxon>Panagrolaimomorpha</taxon>
        <taxon>Panagrolaimoidea</taxon>
        <taxon>Panagrolaimidae</taxon>
        <taxon>Panagrolaimus</taxon>
    </lineage>
</organism>
<accession>A0AC34R0F6</accession>
<evidence type="ECO:0000313" key="2">
    <source>
        <dbReference type="WBParaSite" id="JU765_v2.g237.t1"/>
    </source>
</evidence>
<dbReference type="Proteomes" id="UP000887576">
    <property type="component" value="Unplaced"/>
</dbReference>
<name>A0AC34R0F6_9BILA</name>
<evidence type="ECO:0000313" key="1">
    <source>
        <dbReference type="Proteomes" id="UP000887576"/>
    </source>
</evidence>
<reference evidence="2" key="1">
    <citation type="submission" date="2022-11" db="UniProtKB">
        <authorList>
            <consortium name="WormBaseParasite"/>
        </authorList>
    </citation>
    <scope>IDENTIFICATION</scope>
</reference>
<protein>
    <submittedName>
        <fullName evidence="2">Exportin-1 C-terminal domain-containing protein</fullName>
    </submittedName>
</protein>
<dbReference type="WBParaSite" id="JU765_v2.g237.t1">
    <property type="protein sequence ID" value="JU765_v2.g237.t1"/>
    <property type="gene ID" value="JU765_v2.g237"/>
</dbReference>
<sequence length="986" mass="112192">MAVFNQIWDKLCKLVEDDIESSTLTTSIEQVLRPLSLQQVLTMSRFEGNILLSTELFRHIFQRFSRVDEPIASNVFPDFMQHVFSHPNDTVFRSACHFVAMVAATHSNEIIFAENGGLKPEFLATIQPYFTGTNLRKILRFLNELLLDITDGVSHRCSFSSAAKTEVLTKSRDFLLPEIYEVFHRTAPTIGNMRPPLDSTLLSDYIELYRNFIKFDRLSGIRDYQLPRCLENNVRLAVDVLYGYYFKVQTDGLLAWQAYLAMKSLAGHRIFQVNDYPLSPANIELFNYHLSRFPEIIEPLRVQSPGLILNLLNKFMPMLPSGIDLNFVTNLVLHVSEIMFTEGFNMYNEDLDCMKSMRGSFNVLRARFGDVGLPNRFNEFYLRMCSQIEDVVCPAPNYFYDSEACKGVCETISTSIMNFPPIVEYFVGKINGYADAGNFSQIENKICWNLCLFAAALDFTRKLVRGPVYLLLGEDFPDIDSTLANLLNDDPTNILSKICRAVFHMIESLMDHRLDNPQIVTPPIIASTILLLHRVFNIIENCRNYAGRLNITETTRAFFDFGFRHVVVLSFQFNLADGIQNRLLELTNYGARVNLARGSENAFEEIIQNCLNSLDTPPEITAEFIRCYINCGQVDGNRINAMLTPLSNALNAVLTGQVDSVAAKKVIGLLIAVAEATKTTLYGRQLTTVLLPILKQVIMMSQEDVIMYNSSVELFSKLMVPFFEHVRGNPADGPNQLTIFLDVFDTAMTVGNRFWELADGGAGDYTSLISIMEGTINIMDRQILNANVGEFADWFEVIVDRFVITILGRLTEPRMLSLEFARVAFSFLQSVSQYGNVMTHLDYLYAEIFRKLLIFGMDGGRDFECAETVYATIELLAPKLVLAWEGFFIYLIDPVFKTILFATSNDTARVEAAANILYYLRQKNTNAYLDYFTSALVTDDGAYFESLESFMEPLHGETERSRRRDHFVRLLAFKEENKPAMIKKDK</sequence>